<dbReference type="EMBL" id="AP025530">
    <property type="protein sequence ID" value="BDE17704.1"/>
    <property type="molecule type" value="Genomic_DNA"/>
</dbReference>
<keyword evidence="10" id="KW-1185">Reference proteome</keyword>
<dbReference type="OrthoDB" id="1873740at2759"/>
<evidence type="ECO:0000256" key="6">
    <source>
        <dbReference type="ARBA" id="ARBA00023136"/>
    </source>
</evidence>
<dbReference type="PRINTS" id="PR01386">
    <property type="entry name" value="CCMCBIOGNSIS"/>
</dbReference>
<evidence type="ECO:0000256" key="7">
    <source>
        <dbReference type="SAM" id="Phobius"/>
    </source>
</evidence>
<dbReference type="PANTHER" id="PTHR30071">
    <property type="entry name" value="HEME EXPORTER PROTEIN C"/>
    <property type="match status" value="1"/>
</dbReference>
<dbReference type="GO" id="GO:0015232">
    <property type="term" value="F:heme transmembrane transporter activity"/>
    <property type="evidence" value="ECO:0007669"/>
    <property type="project" value="InterPro"/>
</dbReference>
<geneLocation type="mitochondrion" evidence="9"/>
<comment type="subcellular location">
    <subcellularLocation>
        <location evidence="1">Membrane</location>
        <topology evidence="1">Multi-pass membrane protein</topology>
    </subcellularLocation>
</comment>
<protein>
    <submittedName>
        <fullName evidence="9">C1 cytochrome ABC transporter subunit</fullName>
    </submittedName>
</protein>
<feature type="domain" description="Cytochrome c assembly protein" evidence="8">
    <location>
        <begin position="19"/>
        <end position="137"/>
    </location>
</feature>
<comment type="similarity">
    <text evidence="2">Belongs to the CcmC/CycZ/HelC family.</text>
</comment>
<keyword evidence="6 7" id="KW-0472">Membrane</keyword>
<evidence type="ECO:0000259" key="8">
    <source>
        <dbReference type="Pfam" id="PF01578"/>
    </source>
</evidence>
<dbReference type="InterPro" id="IPR002541">
    <property type="entry name" value="Cyt_c_assembly"/>
</dbReference>
<feature type="transmembrane region" description="Helical" evidence="7">
    <location>
        <begin position="20"/>
        <end position="45"/>
    </location>
</feature>
<sequence>MYGIIGVMIMMTLRGGGVMGVHVGMSWLGIVSSVIMGVMGGIYVISRNEKSMEWMERIRGESRKYVSMSIITGMIWSKEVWGEWWINDVRNISMLVCWIWIEVIGGVKKEYKGIIGWMGMINMPIIKYGVEWWNTMHQPVSVSEWGGSIGREEIREIGKVIIIGIMVSIEVIRDMRRREANTGKL</sequence>
<accession>A0A9C7BRD2</accession>
<evidence type="ECO:0000256" key="3">
    <source>
        <dbReference type="ARBA" id="ARBA00022692"/>
    </source>
</evidence>
<keyword evidence="5 7" id="KW-1133">Transmembrane helix</keyword>
<dbReference type="Proteomes" id="UP001061958">
    <property type="component" value="Mitochondrion MT"/>
</dbReference>
<evidence type="ECO:0000256" key="5">
    <source>
        <dbReference type="ARBA" id="ARBA00022989"/>
    </source>
</evidence>
<keyword evidence="9" id="KW-0496">Mitochondrion</keyword>
<gene>
    <name evidence="9" type="primary">ccmC</name>
    <name evidence="9" type="ORF">GpartN1_MTp012</name>
</gene>
<dbReference type="InterPro" id="IPR003557">
    <property type="entry name" value="Cyt_c_biogenesis_CcmC"/>
</dbReference>
<keyword evidence="4" id="KW-0201">Cytochrome c-type biogenesis</keyword>
<dbReference type="InterPro" id="IPR045062">
    <property type="entry name" value="Cyt_c_biogenesis_CcsA/CcmC"/>
</dbReference>
<evidence type="ECO:0000256" key="1">
    <source>
        <dbReference type="ARBA" id="ARBA00004141"/>
    </source>
</evidence>
<organism evidence="9 10">
    <name type="scientific">Galdieria partita</name>
    <dbReference type="NCBI Taxonomy" id="83374"/>
    <lineage>
        <taxon>Eukaryota</taxon>
        <taxon>Rhodophyta</taxon>
        <taxon>Bangiophyceae</taxon>
        <taxon>Galdieriales</taxon>
        <taxon>Galdieriaceae</taxon>
        <taxon>Galdieria</taxon>
    </lineage>
</organism>
<evidence type="ECO:0000313" key="10">
    <source>
        <dbReference type="Proteomes" id="UP001061958"/>
    </source>
</evidence>
<evidence type="ECO:0000256" key="4">
    <source>
        <dbReference type="ARBA" id="ARBA00022748"/>
    </source>
</evidence>
<dbReference type="Pfam" id="PF01578">
    <property type="entry name" value="Cytochrom_C_asm"/>
    <property type="match status" value="1"/>
</dbReference>
<dbReference type="GO" id="GO:0020037">
    <property type="term" value="F:heme binding"/>
    <property type="evidence" value="ECO:0007669"/>
    <property type="project" value="InterPro"/>
</dbReference>
<dbReference type="GO" id="GO:0005886">
    <property type="term" value="C:plasma membrane"/>
    <property type="evidence" value="ECO:0007669"/>
    <property type="project" value="TreeGrafter"/>
</dbReference>
<dbReference type="AlphaFoldDB" id="A0A9C7BRD2"/>
<evidence type="ECO:0000313" key="9">
    <source>
        <dbReference type="EMBL" id="BDE17704.1"/>
    </source>
</evidence>
<evidence type="ECO:0000256" key="2">
    <source>
        <dbReference type="ARBA" id="ARBA00005840"/>
    </source>
</evidence>
<keyword evidence="3 7" id="KW-0812">Transmembrane</keyword>
<dbReference type="PANTHER" id="PTHR30071:SF1">
    <property type="entry name" value="CYTOCHROME B_B6 PROTEIN-RELATED"/>
    <property type="match status" value="1"/>
</dbReference>
<reference evidence="9" key="1">
    <citation type="journal article" date="2022" name="Proc. Natl. Acad. Sci. U.S.A.">
        <title>Life cycle and functional genomics of the unicellular red alga Galdieria for elucidating algal and plant evolution and industrial use.</title>
        <authorList>
            <person name="Hirooka S."/>
            <person name="Itabashi T."/>
            <person name="Ichinose T.M."/>
            <person name="Onuma R."/>
            <person name="Fujiwara T."/>
            <person name="Yamashita S."/>
            <person name="Jong L.W."/>
            <person name="Tomita R."/>
            <person name="Iwane A.H."/>
            <person name="Miyagishima S.Y."/>
        </authorList>
    </citation>
    <scope>NUCLEOTIDE SEQUENCE</scope>
    <source>
        <strain evidence="9">NBRC 102759</strain>
    </source>
</reference>
<proteinExistence type="inferred from homology"/>
<dbReference type="GO" id="GO:0017004">
    <property type="term" value="P:cytochrome complex assembly"/>
    <property type="evidence" value="ECO:0007669"/>
    <property type="project" value="UniProtKB-KW"/>
</dbReference>
<name>A0A9C7BRD2_9RHOD</name>